<dbReference type="STRING" id="6669.E9H712"/>
<evidence type="ECO:0000256" key="7">
    <source>
        <dbReference type="ARBA" id="ARBA00046052"/>
    </source>
</evidence>
<evidence type="ECO:0000256" key="8">
    <source>
        <dbReference type="ARBA" id="ARBA00046941"/>
    </source>
</evidence>
<dbReference type="HOGENOM" id="CLU_053380_1_0_1"/>
<dbReference type="Gene3D" id="2.30.42.40">
    <property type="match status" value="1"/>
</dbReference>
<sequence>MAIYSIYILSKSGGLIYQYDHTSIKVEVEKTFSYPLDIQLTEKNKRIVVAYGQKDGINIGHILLAVNGSQLNGTSLGDGQEVTAFLANESNYPVNLKFGRPKLSTNDKMFLASGFYSFYLIARQLSPVLASSGIEFLEADTFKLHGFQTLTGIQFLIVTEPNQMNVEHLLRRVYELYADFALKNPFYSLEMPIRCEKFESNLRLVLEQQEESSVNTA</sequence>
<accession>E9H712</accession>
<evidence type="ECO:0000256" key="9">
    <source>
        <dbReference type="RuleBase" id="RU366065"/>
    </source>
</evidence>
<keyword evidence="4 9" id="KW-0931">ER-Golgi transport</keyword>
<dbReference type="SMART" id="SM01399">
    <property type="entry name" value="Sybindin"/>
    <property type="match status" value="1"/>
</dbReference>
<evidence type="ECO:0000256" key="3">
    <source>
        <dbReference type="ARBA" id="ARBA00022824"/>
    </source>
</evidence>
<evidence type="ECO:0000313" key="11">
    <source>
        <dbReference type="Proteomes" id="UP000000305"/>
    </source>
</evidence>
<dbReference type="PANTHER" id="PTHR23249:SF15">
    <property type="entry name" value="TRAFFICKING PROTEIN PARTICLE COMPLEX SUBUNIT 4"/>
    <property type="match status" value="1"/>
</dbReference>
<dbReference type="OrthoDB" id="246406at2759"/>
<evidence type="ECO:0000256" key="4">
    <source>
        <dbReference type="ARBA" id="ARBA00022892"/>
    </source>
</evidence>
<dbReference type="InParanoid" id="E9H712"/>
<comment type="subunit">
    <text evidence="9">Part of the multisubunit transport protein particle (TRAPP) complex.</text>
</comment>
<dbReference type="AlphaFoldDB" id="E9H712"/>
<dbReference type="GO" id="GO:0005783">
    <property type="term" value="C:endoplasmic reticulum"/>
    <property type="evidence" value="ECO:0007669"/>
    <property type="project" value="UniProtKB-SubCell"/>
</dbReference>
<dbReference type="KEGG" id="dpx:DAPPUDRAFT_231438"/>
<gene>
    <name evidence="10" type="ORF">DAPPUDRAFT_231438</name>
</gene>
<comment type="function">
    <text evidence="7">Core component of the TRAPP complexes which has a function of guanine nucleotide exchange factor activity for Rab1 GTPase. Plays a role in vesicular transport from endoplasmic reticulum to Golgi and autophagy. May play a role in dendrite postsynaptic membrane trafficking.</text>
</comment>
<keyword evidence="5 9" id="KW-0333">Golgi apparatus</keyword>
<dbReference type="OMA" id="NTNEHAC"/>
<organism evidence="10 11">
    <name type="scientific">Daphnia pulex</name>
    <name type="common">Water flea</name>
    <dbReference type="NCBI Taxonomy" id="6669"/>
    <lineage>
        <taxon>Eukaryota</taxon>
        <taxon>Metazoa</taxon>
        <taxon>Ecdysozoa</taxon>
        <taxon>Arthropoda</taxon>
        <taxon>Crustacea</taxon>
        <taxon>Branchiopoda</taxon>
        <taxon>Diplostraca</taxon>
        <taxon>Cladocera</taxon>
        <taxon>Anomopoda</taxon>
        <taxon>Daphniidae</taxon>
        <taxon>Daphnia</taxon>
    </lineage>
</organism>
<name>E9H712_DAPPU</name>
<dbReference type="PhylomeDB" id="E9H712"/>
<evidence type="ECO:0000256" key="2">
    <source>
        <dbReference type="ARBA" id="ARBA00022448"/>
    </source>
</evidence>
<evidence type="ECO:0000256" key="5">
    <source>
        <dbReference type="ARBA" id="ARBA00023034"/>
    </source>
</evidence>
<keyword evidence="3 9" id="KW-0256">Endoplasmic reticulum</keyword>
<dbReference type="GO" id="GO:0005794">
    <property type="term" value="C:Golgi apparatus"/>
    <property type="evidence" value="ECO:0007669"/>
    <property type="project" value="UniProtKB-SubCell"/>
</dbReference>
<dbReference type="SUPFAM" id="SSF64356">
    <property type="entry name" value="SNARE-like"/>
    <property type="match status" value="1"/>
</dbReference>
<dbReference type="Proteomes" id="UP000000305">
    <property type="component" value="Unassembled WGS sequence"/>
</dbReference>
<evidence type="ECO:0000256" key="6">
    <source>
        <dbReference type="ARBA" id="ARBA00038179"/>
    </source>
</evidence>
<comment type="subunit">
    <text evidence="8">Component of the multisubunit TRAPP (transport protein particle) complex, which includes at least TRAPPC2, TRAPPC2L, TRAPPC3, TRAPPC3L, TRAPPC4, TRAPPC5, TRAPPC8, TRAPPC9, TRAPPC10, TRAPPC11 and TRAPPC12. Interacts with SDC2.</text>
</comment>
<evidence type="ECO:0000256" key="1">
    <source>
        <dbReference type="ARBA" id="ARBA00004555"/>
    </source>
</evidence>
<dbReference type="PANTHER" id="PTHR23249">
    <property type="entry name" value="TRAFFICKING PROTEIN PARTICLE COMPLEX SUBUNIT"/>
    <property type="match status" value="1"/>
</dbReference>
<dbReference type="GO" id="GO:0006888">
    <property type="term" value="P:endoplasmic reticulum to Golgi vesicle-mediated transport"/>
    <property type="evidence" value="ECO:0000318"/>
    <property type="project" value="GO_Central"/>
</dbReference>
<dbReference type="InterPro" id="IPR011012">
    <property type="entry name" value="Longin-like_dom_sf"/>
</dbReference>
<dbReference type="CDD" id="cd14856">
    <property type="entry name" value="TRAPPC4_synbindin"/>
    <property type="match status" value="1"/>
</dbReference>
<reference evidence="10 11" key="1">
    <citation type="journal article" date="2011" name="Science">
        <title>The ecoresponsive genome of Daphnia pulex.</title>
        <authorList>
            <person name="Colbourne J.K."/>
            <person name="Pfrender M.E."/>
            <person name="Gilbert D."/>
            <person name="Thomas W.K."/>
            <person name="Tucker A."/>
            <person name="Oakley T.H."/>
            <person name="Tokishita S."/>
            <person name="Aerts A."/>
            <person name="Arnold G.J."/>
            <person name="Basu M.K."/>
            <person name="Bauer D.J."/>
            <person name="Caceres C.E."/>
            <person name="Carmel L."/>
            <person name="Casola C."/>
            <person name="Choi J.H."/>
            <person name="Detter J.C."/>
            <person name="Dong Q."/>
            <person name="Dusheyko S."/>
            <person name="Eads B.D."/>
            <person name="Frohlich T."/>
            <person name="Geiler-Samerotte K.A."/>
            <person name="Gerlach D."/>
            <person name="Hatcher P."/>
            <person name="Jogdeo S."/>
            <person name="Krijgsveld J."/>
            <person name="Kriventseva E.V."/>
            <person name="Kultz D."/>
            <person name="Laforsch C."/>
            <person name="Lindquist E."/>
            <person name="Lopez J."/>
            <person name="Manak J.R."/>
            <person name="Muller J."/>
            <person name="Pangilinan J."/>
            <person name="Patwardhan R.P."/>
            <person name="Pitluck S."/>
            <person name="Pritham E.J."/>
            <person name="Rechtsteiner A."/>
            <person name="Rho M."/>
            <person name="Rogozin I.B."/>
            <person name="Sakarya O."/>
            <person name="Salamov A."/>
            <person name="Schaack S."/>
            <person name="Shapiro H."/>
            <person name="Shiga Y."/>
            <person name="Skalitzky C."/>
            <person name="Smith Z."/>
            <person name="Souvorov A."/>
            <person name="Sung W."/>
            <person name="Tang Z."/>
            <person name="Tsuchiya D."/>
            <person name="Tu H."/>
            <person name="Vos H."/>
            <person name="Wang M."/>
            <person name="Wolf Y.I."/>
            <person name="Yamagata H."/>
            <person name="Yamada T."/>
            <person name="Ye Y."/>
            <person name="Shaw J.R."/>
            <person name="Andrews J."/>
            <person name="Crease T.J."/>
            <person name="Tang H."/>
            <person name="Lucas S.M."/>
            <person name="Robertson H.M."/>
            <person name="Bork P."/>
            <person name="Koonin E.V."/>
            <person name="Zdobnov E.M."/>
            <person name="Grigoriev I.V."/>
            <person name="Lynch M."/>
            <person name="Boore J.L."/>
        </authorList>
    </citation>
    <scope>NUCLEOTIDE SEQUENCE [LARGE SCALE GENOMIC DNA]</scope>
</reference>
<dbReference type="Pfam" id="PF04099">
    <property type="entry name" value="Sybindin"/>
    <property type="match status" value="1"/>
</dbReference>
<dbReference type="EMBL" id="GL732599">
    <property type="protein sequence ID" value="EFX72438.1"/>
    <property type="molecule type" value="Genomic_DNA"/>
</dbReference>
<keyword evidence="2 9" id="KW-0813">Transport</keyword>
<dbReference type="eggNOG" id="KOG3369">
    <property type="taxonomic scope" value="Eukaryota"/>
</dbReference>
<dbReference type="InterPro" id="IPR007233">
    <property type="entry name" value="TRAPPC"/>
</dbReference>
<proteinExistence type="inferred from homology"/>
<dbReference type="FunCoup" id="E9H712">
    <property type="interactions" value="359"/>
</dbReference>
<protein>
    <recommendedName>
        <fullName evidence="9">Trafficking protein particle complex subunit</fullName>
    </recommendedName>
</protein>
<dbReference type="GO" id="GO:0030008">
    <property type="term" value="C:TRAPP complex"/>
    <property type="evidence" value="ECO:0000318"/>
    <property type="project" value="GO_Central"/>
</dbReference>
<comment type="subcellular location">
    <subcellularLocation>
        <location evidence="9">Endoplasmic reticulum</location>
    </subcellularLocation>
    <subcellularLocation>
        <location evidence="9">Golgi apparatus</location>
        <location evidence="9">cis-Golgi network</location>
    </subcellularLocation>
    <subcellularLocation>
        <location evidence="1">Golgi apparatus</location>
    </subcellularLocation>
</comment>
<keyword evidence="11" id="KW-1185">Reference proteome</keyword>
<dbReference type="Gene3D" id="3.30.450.70">
    <property type="match status" value="1"/>
</dbReference>
<evidence type="ECO:0000313" key="10">
    <source>
        <dbReference type="EMBL" id="EFX72438.1"/>
    </source>
</evidence>
<comment type="similarity">
    <text evidence="6">Belongs to the TRAPP small subunits family. TRAPPC4 subfamily.</text>
</comment>
<dbReference type="FunFam" id="2.30.42.40:FF:000001">
    <property type="entry name" value="Trafficking protein particle complex 4"/>
    <property type="match status" value="1"/>
</dbReference>